<sequence>MFDGLKKDMNYTIEEFMTRKIPFIDTEFMIWYTKTKKTKQSSEKCHAIVLYTMFSLIFGTVQVYATAQ</sequence>
<keyword evidence="1" id="KW-1133">Transmembrane helix</keyword>
<dbReference type="Proteomes" id="UP000324800">
    <property type="component" value="Unassembled WGS sequence"/>
</dbReference>
<comment type="caution">
    <text evidence="2">The sequence shown here is derived from an EMBL/GenBank/DDBJ whole genome shotgun (WGS) entry which is preliminary data.</text>
</comment>
<keyword evidence="1" id="KW-0472">Membrane</keyword>
<dbReference type="EMBL" id="SNRW01003067">
    <property type="protein sequence ID" value="KAA6390897.1"/>
    <property type="molecule type" value="Genomic_DNA"/>
</dbReference>
<proteinExistence type="predicted"/>
<name>A0A5J4W7Q2_9EUKA</name>
<feature type="transmembrane region" description="Helical" evidence="1">
    <location>
        <begin position="45"/>
        <end position="65"/>
    </location>
</feature>
<accession>A0A5J4W7Q2</accession>
<organism evidence="2 3">
    <name type="scientific">Streblomastix strix</name>
    <dbReference type="NCBI Taxonomy" id="222440"/>
    <lineage>
        <taxon>Eukaryota</taxon>
        <taxon>Metamonada</taxon>
        <taxon>Preaxostyla</taxon>
        <taxon>Oxymonadida</taxon>
        <taxon>Streblomastigidae</taxon>
        <taxon>Streblomastix</taxon>
    </lineage>
</organism>
<evidence type="ECO:0000256" key="1">
    <source>
        <dbReference type="SAM" id="Phobius"/>
    </source>
</evidence>
<evidence type="ECO:0000313" key="2">
    <source>
        <dbReference type="EMBL" id="KAA6390897.1"/>
    </source>
</evidence>
<keyword evidence="1" id="KW-0812">Transmembrane</keyword>
<reference evidence="2 3" key="1">
    <citation type="submission" date="2019-03" db="EMBL/GenBank/DDBJ databases">
        <title>Single cell metagenomics reveals metabolic interactions within the superorganism composed of flagellate Streblomastix strix and complex community of Bacteroidetes bacteria on its surface.</title>
        <authorList>
            <person name="Treitli S.C."/>
            <person name="Kolisko M."/>
            <person name="Husnik F."/>
            <person name="Keeling P."/>
            <person name="Hampl V."/>
        </authorList>
    </citation>
    <scope>NUCLEOTIDE SEQUENCE [LARGE SCALE GENOMIC DNA]</scope>
    <source>
        <strain evidence="2">ST1C</strain>
    </source>
</reference>
<protein>
    <submittedName>
        <fullName evidence="2">Uncharacterized protein</fullName>
    </submittedName>
</protein>
<gene>
    <name evidence="2" type="ORF">EZS28_013577</name>
</gene>
<evidence type="ECO:0000313" key="3">
    <source>
        <dbReference type="Proteomes" id="UP000324800"/>
    </source>
</evidence>
<dbReference type="AlphaFoldDB" id="A0A5J4W7Q2"/>